<keyword evidence="11" id="KW-0282">Flagellum</keyword>
<evidence type="ECO:0000313" key="12">
    <source>
        <dbReference type="Proteomes" id="UP001595974"/>
    </source>
</evidence>
<proteinExistence type="inferred from homology"/>
<evidence type="ECO:0000256" key="9">
    <source>
        <dbReference type="SAM" id="MobiDB-lite"/>
    </source>
</evidence>
<evidence type="ECO:0000256" key="3">
    <source>
        <dbReference type="ARBA" id="ARBA00022491"/>
    </source>
</evidence>
<comment type="function">
    <text evidence="7">Responsible for the coupling of flagellin expression to flagellar assembly by preventing expression of the flagellin genes when a component of the middle class of proteins is defective. It negatively regulates flagellar genes by inhibiting the activity of FliA by directly binding to FliA.</text>
</comment>
<comment type="similarity">
    <text evidence="1">Belongs to the FlgM family.</text>
</comment>
<gene>
    <name evidence="11" type="primary">flgM</name>
    <name evidence="11" type="ORF">ACFPTN_06260</name>
</gene>
<evidence type="ECO:0000256" key="8">
    <source>
        <dbReference type="ARBA" id="ARBA00030117"/>
    </source>
</evidence>
<keyword evidence="6" id="KW-0804">Transcription</keyword>
<evidence type="ECO:0000256" key="5">
    <source>
        <dbReference type="ARBA" id="ARBA00023015"/>
    </source>
</evidence>
<evidence type="ECO:0000256" key="1">
    <source>
        <dbReference type="ARBA" id="ARBA00005322"/>
    </source>
</evidence>
<dbReference type="Pfam" id="PF04316">
    <property type="entry name" value="FlgM"/>
    <property type="match status" value="1"/>
</dbReference>
<organism evidence="11 12">
    <name type="scientific">Thauera sinica</name>
    <dbReference type="NCBI Taxonomy" id="2665146"/>
    <lineage>
        <taxon>Bacteria</taxon>
        <taxon>Pseudomonadati</taxon>
        <taxon>Pseudomonadota</taxon>
        <taxon>Betaproteobacteria</taxon>
        <taxon>Rhodocyclales</taxon>
        <taxon>Zoogloeaceae</taxon>
        <taxon>Thauera</taxon>
    </lineage>
</organism>
<dbReference type="SUPFAM" id="SSF101498">
    <property type="entry name" value="Anti-sigma factor FlgM"/>
    <property type="match status" value="1"/>
</dbReference>
<dbReference type="InterPro" id="IPR035890">
    <property type="entry name" value="Anti-sigma-28_factor_FlgM_sf"/>
</dbReference>
<dbReference type="InterPro" id="IPR007412">
    <property type="entry name" value="FlgM"/>
</dbReference>
<dbReference type="EMBL" id="JBHSOG010000023">
    <property type="protein sequence ID" value="MFC5768970.1"/>
    <property type="molecule type" value="Genomic_DNA"/>
</dbReference>
<keyword evidence="12" id="KW-1185">Reference proteome</keyword>
<keyword evidence="11" id="KW-0969">Cilium</keyword>
<reference evidence="12" key="1">
    <citation type="journal article" date="2019" name="Int. J. Syst. Evol. Microbiol.">
        <title>The Global Catalogue of Microorganisms (GCM) 10K type strain sequencing project: providing services to taxonomists for standard genome sequencing and annotation.</title>
        <authorList>
            <consortium name="The Broad Institute Genomics Platform"/>
            <consortium name="The Broad Institute Genome Sequencing Center for Infectious Disease"/>
            <person name="Wu L."/>
            <person name="Ma J."/>
        </authorList>
    </citation>
    <scope>NUCLEOTIDE SEQUENCE [LARGE SCALE GENOMIC DNA]</scope>
    <source>
        <strain evidence="12">SHR3</strain>
    </source>
</reference>
<dbReference type="Proteomes" id="UP001595974">
    <property type="component" value="Unassembled WGS sequence"/>
</dbReference>
<accession>A0ABW1AP93</accession>
<keyword evidence="3" id="KW-0678">Repressor</keyword>
<dbReference type="InterPro" id="IPR031316">
    <property type="entry name" value="FlgM_C"/>
</dbReference>
<feature type="domain" description="Anti-sigma-28 factor FlgM C-terminal" evidence="10">
    <location>
        <begin position="38"/>
        <end position="91"/>
    </location>
</feature>
<keyword evidence="11" id="KW-0966">Cell projection</keyword>
<evidence type="ECO:0000256" key="4">
    <source>
        <dbReference type="ARBA" id="ARBA00022795"/>
    </source>
</evidence>
<keyword evidence="5" id="KW-0805">Transcription regulation</keyword>
<protein>
    <recommendedName>
        <fullName evidence="2">Negative regulator of flagellin synthesis</fullName>
    </recommendedName>
    <alternativeName>
        <fullName evidence="8">Anti-sigma-28 factor</fullName>
    </alternativeName>
</protein>
<sequence length="102" mass="10647">MKIENTGKPVAAGSANEARNRPAVAGQNVPATVATASDKVELSSLSSSLQKAEAAMAETPVIDQKKVDEIRQAIADGRFKVDADRVADGLIASVREMLGRQG</sequence>
<evidence type="ECO:0000313" key="11">
    <source>
        <dbReference type="EMBL" id="MFC5768970.1"/>
    </source>
</evidence>
<name>A0ABW1AP93_9RHOO</name>
<comment type="caution">
    <text evidence="11">The sequence shown here is derived from an EMBL/GenBank/DDBJ whole genome shotgun (WGS) entry which is preliminary data.</text>
</comment>
<evidence type="ECO:0000256" key="6">
    <source>
        <dbReference type="ARBA" id="ARBA00023163"/>
    </source>
</evidence>
<evidence type="ECO:0000256" key="7">
    <source>
        <dbReference type="ARBA" id="ARBA00024739"/>
    </source>
</evidence>
<evidence type="ECO:0000256" key="2">
    <source>
        <dbReference type="ARBA" id="ARBA00017823"/>
    </source>
</evidence>
<dbReference type="RefSeq" id="WP_096446146.1">
    <property type="nucleotide sequence ID" value="NZ_JBHSOG010000023.1"/>
</dbReference>
<dbReference type="NCBIfam" id="TIGR03824">
    <property type="entry name" value="FlgM_jcvi"/>
    <property type="match status" value="1"/>
</dbReference>
<keyword evidence="4" id="KW-1005">Bacterial flagellum biogenesis</keyword>
<feature type="region of interest" description="Disordered" evidence="9">
    <location>
        <begin position="1"/>
        <end position="27"/>
    </location>
</feature>
<evidence type="ECO:0000259" key="10">
    <source>
        <dbReference type="Pfam" id="PF04316"/>
    </source>
</evidence>